<dbReference type="InterPro" id="IPR000719">
    <property type="entry name" value="Prot_kinase_dom"/>
</dbReference>
<dbReference type="GO" id="GO:0005634">
    <property type="term" value="C:nucleus"/>
    <property type="evidence" value="ECO:0007669"/>
    <property type="project" value="TreeGrafter"/>
</dbReference>
<sequence>MFFAVELMRLLEGLHRAGFIHGDMKIDNCLLRMEDVPGSASAWDGTYSPAGDKGWRYKGIKLIDFGRTIDTKLFPAKQQFIGDWPTDARDCLELRNGQPWTFQPDYFGLAGIIYCMLYGKYIETTSIILAPALEDGQQRYKLSTPFKRYWQGEIWSRLFNLLLNPTTIRSDGTLPLCDEMGVIREEMEVWLQANCNRASNTLKGLLKKIGLSLLGGK</sequence>
<gene>
    <name evidence="6" type="ORF">QCA50_006031</name>
</gene>
<proteinExistence type="predicted"/>
<dbReference type="InterPro" id="IPR011009">
    <property type="entry name" value="Kinase-like_dom_sf"/>
</dbReference>
<keyword evidence="2" id="KW-0158">Chromosome</keyword>
<reference evidence="6 7" key="1">
    <citation type="submission" date="2022-09" db="EMBL/GenBank/DDBJ databases">
        <authorList>
            <person name="Palmer J.M."/>
        </authorList>
    </citation>
    <scope>NUCLEOTIDE SEQUENCE [LARGE SCALE GENOMIC DNA]</scope>
    <source>
        <strain evidence="6 7">DSM 7382</strain>
    </source>
</reference>
<evidence type="ECO:0000256" key="2">
    <source>
        <dbReference type="ARBA" id="ARBA00022454"/>
    </source>
</evidence>
<dbReference type="Gene3D" id="1.10.510.10">
    <property type="entry name" value="Transferase(Phosphotransferase) domain 1"/>
    <property type="match status" value="1"/>
</dbReference>
<dbReference type="GO" id="GO:0000776">
    <property type="term" value="C:kinetochore"/>
    <property type="evidence" value="ECO:0007669"/>
    <property type="project" value="UniProtKB-KW"/>
</dbReference>
<dbReference type="GO" id="GO:0032991">
    <property type="term" value="C:protein-containing complex"/>
    <property type="evidence" value="ECO:0007669"/>
    <property type="project" value="UniProtKB-ARBA"/>
</dbReference>
<evidence type="ECO:0000313" key="6">
    <source>
        <dbReference type="EMBL" id="KAK7690928.1"/>
    </source>
</evidence>
<comment type="caution">
    <text evidence="6">The sequence shown here is derived from an EMBL/GenBank/DDBJ whole genome shotgun (WGS) entry which is preliminary data.</text>
</comment>
<dbReference type="PANTHER" id="PTHR14030">
    <property type="entry name" value="MITOTIC CHECKPOINT SERINE/THREONINE-PROTEIN KINASE BUB1"/>
    <property type="match status" value="1"/>
</dbReference>
<dbReference type="AlphaFoldDB" id="A0AAW0GBW3"/>
<keyword evidence="4" id="KW-0137">Centromere</keyword>
<keyword evidence="3" id="KW-0995">Kinetochore</keyword>
<dbReference type="EMBL" id="JASBNA010000006">
    <property type="protein sequence ID" value="KAK7690928.1"/>
    <property type="molecule type" value="Genomic_DNA"/>
</dbReference>
<evidence type="ECO:0000256" key="3">
    <source>
        <dbReference type="ARBA" id="ARBA00022838"/>
    </source>
</evidence>
<evidence type="ECO:0000256" key="1">
    <source>
        <dbReference type="ARBA" id="ARBA00004629"/>
    </source>
</evidence>
<name>A0AAW0GBW3_9APHY</name>
<dbReference type="InterPro" id="IPR015661">
    <property type="entry name" value="Bub1/Mad3"/>
</dbReference>
<keyword evidence="7" id="KW-1185">Reference proteome</keyword>
<feature type="domain" description="Protein kinase" evidence="5">
    <location>
        <begin position="1"/>
        <end position="217"/>
    </location>
</feature>
<dbReference type="PROSITE" id="PS00108">
    <property type="entry name" value="PROTEIN_KINASE_ST"/>
    <property type="match status" value="1"/>
</dbReference>
<dbReference type="GO" id="GO:0004672">
    <property type="term" value="F:protein kinase activity"/>
    <property type="evidence" value="ECO:0007669"/>
    <property type="project" value="InterPro"/>
</dbReference>
<dbReference type="PANTHER" id="PTHR14030:SF4">
    <property type="entry name" value="BUB1 KINASE, ISOFORM A-RELATED"/>
    <property type="match status" value="1"/>
</dbReference>
<organism evidence="6 7">
    <name type="scientific">Cerrena zonata</name>
    <dbReference type="NCBI Taxonomy" id="2478898"/>
    <lineage>
        <taxon>Eukaryota</taxon>
        <taxon>Fungi</taxon>
        <taxon>Dikarya</taxon>
        <taxon>Basidiomycota</taxon>
        <taxon>Agaricomycotina</taxon>
        <taxon>Agaricomycetes</taxon>
        <taxon>Polyporales</taxon>
        <taxon>Cerrenaceae</taxon>
        <taxon>Cerrena</taxon>
    </lineage>
</organism>
<comment type="subcellular location">
    <subcellularLocation>
        <location evidence="1">Chromosome</location>
        <location evidence="1">Centromere</location>
        <location evidence="1">Kinetochore</location>
    </subcellularLocation>
</comment>
<evidence type="ECO:0000313" key="7">
    <source>
        <dbReference type="Proteomes" id="UP001385951"/>
    </source>
</evidence>
<dbReference type="GO" id="GO:0005524">
    <property type="term" value="F:ATP binding"/>
    <property type="evidence" value="ECO:0007669"/>
    <property type="project" value="InterPro"/>
</dbReference>
<protein>
    <recommendedName>
        <fullName evidence="5">Protein kinase domain-containing protein</fullName>
    </recommendedName>
</protein>
<evidence type="ECO:0000259" key="5">
    <source>
        <dbReference type="PROSITE" id="PS50011"/>
    </source>
</evidence>
<dbReference type="Proteomes" id="UP001385951">
    <property type="component" value="Unassembled WGS sequence"/>
</dbReference>
<accession>A0AAW0GBW3</accession>
<dbReference type="GO" id="GO:0051754">
    <property type="term" value="P:meiotic sister chromatid cohesion, centromeric"/>
    <property type="evidence" value="ECO:0007669"/>
    <property type="project" value="TreeGrafter"/>
</dbReference>
<dbReference type="SUPFAM" id="SSF56112">
    <property type="entry name" value="Protein kinase-like (PK-like)"/>
    <property type="match status" value="1"/>
</dbReference>
<dbReference type="PROSITE" id="PS50011">
    <property type="entry name" value="PROTEIN_KINASE_DOM"/>
    <property type="match status" value="1"/>
</dbReference>
<dbReference type="GO" id="GO:0007094">
    <property type="term" value="P:mitotic spindle assembly checkpoint signaling"/>
    <property type="evidence" value="ECO:0007669"/>
    <property type="project" value="InterPro"/>
</dbReference>
<dbReference type="InterPro" id="IPR008271">
    <property type="entry name" value="Ser/Thr_kinase_AS"/>
</dbReference>
<evidence type="ECO:0000256" key="4">
    <source>
        <dbReference type="ARBA" id="ARBA00023328"/>
    </source>
</evidence>